<dbReference type="Proteomes" id="UP001246858">
    <property type="component" value="Unassembled WGS sequence"/>
</dbReference>
<accession>A0ACC6KX95</accession>
<dbReference type="EMBL" id="JAVDTF010000002">
    <property type="protein sequence ID" value="MDR6783797.1"/>
    <property type="molecule type" value="Genomic_DNA"/>
</dbReference>
<keyword evidence="2" id="KW-1185">Reference proteome</keyword>
<protein>
    <submittedName>
        <fullName evidence="1">Uncharacterized protein</fullName>
    </submittedName>
</protein>
<sequence>MKKIFSSLLISFCSLLILSGCGKNVLDYGDVDKISDDVPLIKINYACPYVDDRFVIVKFNDKRVTSRIQNRTPFPGGGYNTRGDVRADYLTIETGNVEVKIALPFKKDNGLDSLTLYKTTLNIEKGKRYVVHLTDTGSLIKSALTEENFLMPDSGYATYRFINLMPNVPAIDLYYGTSATDHTADRLVASNVKYLEISTYFTLNRYATRTWKIRPAGAALTTATILASYSSAGSLLNQRTYTAYAHGYSGKTTAAQKPYLSFFHIR</sequence>
<proteinExistence type="predicted"/>
<organism evidence="1 2">
    <name type="scientific">Pedobacter africanus</name>
    <dbReference type="NCBI Taxonomy" id="151894"/>
    <lineage>
        <taxon>Bacteria</taxon>
        <taxon>Pseudomonadati</taxon>
        <taxon>Bacteroidota</taxon>
        <taxon>Sphingobacteriia</taxon>
        <taxon>Sphingobacteriales</taxon>
        <taxon>Sphingobacteriaceae</taxon>
        <taxon>Pedobacter</taxon>
    </lineage>
</organism>
<evidence type="ECO:0000313" key="2">
    <source>
        <dbReference type="Proteomes" id="UP001246858"/>
    </source>
</evidence>
<evidence type="ECO:0000313" key="1">
    <source>
        <dbReference type="EMBL" id="MDR6783797.1"/>
    </source>
</evidence>
<gene>
    <name evidence="1" type="ORF">J2X78_002362</name>
</gene>
<name>A0ACC6KX95_9SPHI</name>
<comment type="caution">
    <text evidence="1">The sequence shown here is derived from an EMBL/GenBank/DDBJ whole genome shotgun (WGS) entry which is preliminary data.</text>
</comment>
<reference evidence="1" key="1">
    <citation type="submission" date="2023-07" db="EMBL/GenBank/DDBJ databases">
        <title>Sorghum-associated microbial communities from plants grown in Nebraska, USA.</title>
        <authorList>
            <person name="Schachtman D."/>
        </authorList>
    </citation>
    <scope>NUCLEOTIDE SEQUENCE</scope>
    <source>
        <strain evidence="1">2697</strain>
    </source>
</reference>